<dbReference type="EMBL" id="CP110418">
    <property type="protein sequence ID" value="UZG50871.1"/>
    <property type="molecule type" value="Genomic_DNA"/>
</dbReference>
<evidence type="ECO:0000256" key="1">
    <source>
        <dbReference type="SAM" id="Phobius"/>
    </source>
</evidence>
<sequence length="358" mass="39898">MKRYCDTCRQYCDEEAMFCPTCGQYTVATEVERIAPEGDVIYPFAHYQMSYKDTFLYVMGKKFMDTDGRASRREFFQFIFLWNVVIICILAVFCALTAIFKTGPYLLGLAWMIISILGLVSFVPMVALCVRRLHDTGKGSDTLLLFFVPFVGPLIALGLLSKKGQAQDNQYGSALQHIVIDKRLASIMNVSPTSSSLTTKVLIAVIVSALCVSGLSMRYMAPSDKTISMGWFANAVVGEGSEEAAEASVKEYFNAVNNKDYDKAFTYVIDQAKANPTEKQKWIESMKNGPKVDVVSLGVSQVSRVGNLKRITFEANLQMTKPGEGAVEATHTKRYISLIEENGAWHIEGFYKKDPNDK</sequence>
<feature type="transmembrane region" description="Helical" evidence="1">
    <location>
        <begin position="201"/>
        <end position="221"/>
    </location>
</feature>
<feature type="transmembrane region" description="Helical" evidence="1">
    <location>
        <begin position="106"/>
        <end position="130"/>
    </location>
</feature>
<feature type="transmembrane region" description="Helical" evidence="1">
    <location>
        <begin position="79"/>
        <end position="100"/>
    </location>
</feature>
<dbReference type="Proteomes" id="UP001164244">
    <property type="component" value="Chromosome"/>
</dbReference>
<dbReference type="AlphaFoldDB" id="A0AA46X6U4"/>
<proteinExistence type="predicted"/>
<dbReference type="RefSeq" id="WP_265138034.1">
    <property type="nucleotide sequence ID" value="NZ_CP110418.1"/>
</dbReference>
<evidence type="ECO:0000313" key="3">
    <source>
        <dbReference type="Proteomes" id="UP001164244"/>
    </source>
</evidence>
<evidence type="ECO:0000313" key="2">
    <source>
        <dbReference type="EMBL" id="UZG50871.1"/>
    </source>
</evidence>
<organism evidence="2 3">
    <name type="scientific">Veillonella rogosae</name>
    <dbReference type="NCBI Taxonomy" id="423477"/>
    <lineage>
        <taxon>Bacteria</taxon>
        <taxon>Bacillati</taxon>
        <taxon>Bacillota</taxon>
        <taxon>Negativicutes</taxon>
        <taxon>Veillonellales</taxon>
        <taxon>Veillonellaceae</taxon>
        <taxon>Veillonella</taxon>
    </lineage>
</organism>
<keyword evidence="1" id="KW-0472">Membrane</keyword>
<feature type="transmembrane region" description="Helical" evidence="1">
    <location>
        <begin position="142"/>
        <end position="161"/>
    </location>
</feature>
<dbReference type="InterPro" id="IPR008523">
    <property type="entry name" value="DUF805"/>
</dbReference>
<dbReference type="KEGG" id="vrg:OKW85_09290"/>
<dbReference type="PANTHER" id="PTHR34980">
    <property type="entry name" value="INNER MEMBRANE PROTEIN-RELATED-RELATED"/>
    <property type="match status" value="1"/>
</dbReference>
<accession>A0AA46X6U4</accession>
<keyword evidence="1" id="KW-1133">Transmembrane helix</keyword>
<keyword evidence="1" id="KW-0812">Transmembrane</keyword>
<reference evidence="2" key="1">
    <citation type="submission" date="2022-11" db="EMBL/GenBank/DDBJ databases">
        <title>Complete genome sequence of Veillonella rogosae KCOM 3468 isolated from human Subgingival dental plaque of Chronic peridontitis Lesion.</title>
        <authorList>
            <person name="Park S.-N."/>
            <person name="Lim Y.K."/>
            <person name="Kook J.-K."/>
        </authorList>
    </citation>
    <scope>NUCLEOTIDE SEQUENCE</scope>
    <source>
        <strain evidence="2">KCOM 3468</strain>
    </source>
</reference>
<dbReference type="PANTHER" id="PTHR34980:SF2">
    <property type="entry name" value="INNER MEMBRANE PROTEIN YHAH-RELATED"/>
    <property type="match status" value="1"/>
</dbReference>
<dbReference type="Pfam" id="PF05656">
    <property type="entry name" value="DUF805"/>
    <property type="match status" value="1"/>
</dbReference>
<gene>
    <name evidence="2" type="ORF">OKW85_09290</name>
</gene>
<protein>
    <submittedName>
        <fullName evidence="2">DUF805 domain-containing protein</fullName>
    </submittedName>
</protein>
<dbReference type="GO" id="GO:0005886">
    <property type="term" value="C:plasma membrane"/>
    <property type="evidence" value="ECO:0007669"/>
    <property type="project" value="TreeGrafter"/>
</dbReference>
<name>A0AA46X6U4_9FIRM</name>